<dbReference type="InterPro" id="IPR013517">
    <property type="entry name" value="FG-GAP"/>
</dbReference>
<dbReference type="Pfam" id="PF13205">
    <property type="entry name" value="Big_5"/>
    <property type="match status" value="1"/>
</dbReference>
<dbReference type="InterPro" id="IPR026444">
    <property type="entry name" value="Secre_tail"/>
</dbReference>
<dbReference type="PANTHER" id="PTHR44103">
    <property type="entry name" value="PROPROTEIN CONVERTASE P"/>
    <property type="match status" value="1"/>
</dbReference>
<evidence type="ECO:0000256" key="2">
    <source>
        <dbReference type="SAM" id="SignalP"/>
    </source>
</evidence>
<evidence type="ECO:0000313" key="4">
    <source>
        <dbReference type="EMBL" id="WEK33764.1"/>
    </source>
</evidence>
<sequence length="670" mass="71414">MKRSLPMMAIVLMAFAPAYAHEISPPKKSTAFFASSFTEVSMPAGLPATLGNGGRIVFGDFDGDGDLDALSQGSDADFTSISYHENNGDGTFGTTTAVSGLFSSGPFSGITFRGIRSVAQQVVDLDGDGDMDILESTGTNLRYLENNGSGYAVASMPTGLPTALGNLGWLVIGDFNGDGLVDVLTKTSNITYEGIIYHENNGAGGFSNTSASNAGTFSSGPFSGITFDVFSNITLLPIDIDSDGDLDIIETRQTPRFLQNNGGAYSVQPMPAGLPASIAQDSRLIFADFNGDSHVDALAMPVLALNAISYYENDGTGSFTVIDQVAGTFTSGPFAGISFSQFRNDGMILVDYDGDGDLDLVDANTTVPRFLRQNSAPPYVTGFSPANGVFAVAVAANIELTFNEPVFAGDGNIYIHNAADGSILMTIAANSSQVSGSGTNTITIDPSTNFPINTNFYVTFDRNSFANTDEVIFGQLAYAYKSMLPITAPTYYQFSTSSTLPVTYASFNGQWKNNNSYLEWVTATEQQSKQFNILYSRDGSQWTGIGSLTAAGNSQATRRYNFVHYNAGEGQHQYRLQQVDLDGNQHLSTVLTLNGSKAAASISSNGQQVTIQLAQPASSTILLFNMNGQQLYRKQFAGTATTIPLGSFPKGIYQVLVLQNGRKFSQQVVR</sequence>
<organism evidence="4 5">
    <name type="scientific">Candidatus Pseudobacter hemicellulosilyticus</name>
    <dbReference type="NCBI Taxonomy" id="3121375"/>
    <lineage>
        <taxon>Bacteria</taxon>
        <taxon>Pseudomonadati</taxon>
        <taxon>Bacteroidota</taxon>
        <taxon>Chitinophagia</taxon>
        <taxon>Chitinophagales</taxon>
        <taxon>Chitinophagaceae</taxon>
        <taxon>Pseudobacter</taxon>
    </lineage>
</organism>
<evidence type="ECO:0000259" key="3">
    <source>
        <dbReference type="Pfam" id="PF13205"/>
    </source>
</evidence>
<feature type="signal peptide" evidence="2">
    <location>
        <begin position="1"/>
        <end position="20"/>
    </location>
</feature>
<reference evidence="4" key="1">
    <citation type="submission" date="2023-03" db="EMBL/GenBank/DDBJ databases">
        <title>Andean soil-derived lignocellulolytic bacterial consortium as a source of novel taxa and putative plastic-active enzymes.</title>
        <authorList>
            <person name="Diaz-Garcia L."/>
            <person name="Chuvochina M."/>
            <person name="Feuerriegel G."/>
            <person name="Bunk B."/>
            <person name="Sproer C."/>
            <person name="Streit W.R."/>
            <person name="Rodriguez L.M."/>
            <person name="Overmann J."/>
            <person name="Jimenez D.J."/>
        </authorList>
    </citation>
    <scope>NUCLEOTIDE SEQUENCE</scope>
    <source>
        <strain evidence="4">MAG 7</strain>
    </source>
</reference>
<evidence type="ECO:0000256" key="1">
    <source>
        <dbReference type="ARBA" id="ARBA00022729"/>
    </source>
</evidence>
<dbReference type="InterPro" id="IPR032812">
    <property type="entry name" value="SbsA_Ig"/>
</dbReference>
<proteinExistence type="predicted"/>
<dbReference type="SUPFAM" id="SSF69318">
    <property type="entry name" value="Integrin alpha N-terminal domain"/>
    <property type="match status" value="1"/>
</dbReference>
<gene>
    <name evidence="4" type="ORF">P0Y53_14830</name>
</gene>
<dbReference type="InterPro" id="IPR028994">
    <property type="entry name" value="Integrin_alpha_N"/>
</dbReference>
<dbReference type="EMBL" id="CP119311">
    <property type="protein sequence ID" value="WEK33764.1"/>
    <property type="molecule type" value="Genomic_DNA"/>
</dbReference>
<dbReference type="Proteomes" id="UP001220610">
    <property type="component" value="Chromosome"/>
</dbReference>
<dbReference type="AlphaFoldDB" id="A0AAJ5WPR4"/>
<dbReference type="SUPFAM" id="SSF82171">
    <property type="entry name" value="DPP6 N-terminal domain-like"/>
    <property type="match status" value="1"/>
</dbReference>
<keyword evidence="1 2" id="KW-0732">Signal</keyword>
<dbReference type="NCBIfam" id="TIGR04183">
    <property type="entry name" value="Por_Secre_tail"/>
    <property type="match status" value="1"/>
</dbReference>
<dbReference type="PANTHER" id="PTHR44103:SF1">
    <property type="entry name" value="PROPROTEIN CONVERTASE P"/>
    <property type="match status" value="1"/>
</dbReference>
<feature type="domain" description="SbsA Ig-like" evidence="3">
    <location>
        <begin position="376"/>
        <end position="463"/>
    </location>
</feature>
<evidence type="ECO:0000313" key="5">
    <source>
        <dbReference type="Proteomes" id="UP001220610"/>
    </source>
</evidence>
<protein>
    <submittedName>
        <fullName evidence="4">FG-GAP-like repeat-containing protein</fullName>
    </submittedName>
</protein>
<accession>A0AAJ5WPR4</accession>
<name>A0AAJ5WPR4_9BACT</name>
<feature type="chain" id="PRO_5042490774" evidence="2">
    <location>
        <begin position="21"/>
        <end position="670"/>
    </location>
</feature>
<dbReference type="Pfam" id="PF13517">
    <property type="entry name" value="FG-GAP_3"/>
    <property type="match status" value="1"/>
</dbReference>